<proteinExistence type="predicted"/>
<reference evidence="1 2" key="1">
    <citation type="journal article" date="2019" name="Sci. Rep.">
        <title>Orb-weaving spider Araneus ventricosus genome elucidates the spidroin gene catalogue.</title>
        <authorList>
            <person name="Kono N."/>
            <person name="Nakamura H."/>
            <person name="Ohtoshi R."/>
            <person name="Moran D.A.P."/>
            <person name="Shinohara A."/>
            <person name="Yoshida Y."/>
            <person name="Fujiwara M."/>
            <person name="Mori M."/>
            <person name="Tomita M."/>
            <person name="Arakawa K."/>
        </authorList>
    </citation>
    <scope>NUCLEOTIDE SEQUENCE [LARGE SCALE GENOMIC DNA]</scope>
</reference>
<evidence type="ECO:0000313" key="1">
    <source>
        <dbReference type="EMBL" id="GBO31009.1"/>
    </source>
</evidence>
<protein>
    <submittedName>
        <fullName evidence="1">Uncharacterized protein</fullName>
    </submittedName>
</protein>
<keyword evidence="2" id="KW-1185">Reference proteome</keyword>
<dbReference type="EMBL" id="BGPR01054232">
    <property type="protein sequence ID" value="GBO31009.1"/>
    <property type="molecule type" value="Genomic_DNA"/>
</dbReference>
<gene>
    <name evidence="1" type="ORF">AVEN_235839_1</name>
</gene>
<comment type="caution">
    <text evidence="1">The sequence shown here is derived from an EMBL/GenBank/DDBJ whole genome shotgun (WGS) entry which is preliminary data.</text>
</comment>
<feature type="non-terminal residue" evidence="1">
    <location>
        <position position="50"/>
    </location>
</feature>
<sequence>MHYPFLDIYGKNALDMQKTPCEAYGLGRIGPHLDLRHVDPLWSSSGRLKP</sequence>
<accession>A0A4Y2W0T8</accession>
<dbReference type="AlphaFoldDB" id="A0A4Y2W0T8"/>
<organism evidence="1 2">
    <name type="scientific">Araneus ventricosus</name>
    <name type="common">Orbweaver spider</name>
    <name type="synonym">Epeira ventricosa</name>
    <dbReference type="NCBI Taxonomy" id="182803"/>
    <lineage>
        <taxon>Eukaryota</taxon>
        <taxon>Metazoa</taxon>
        <taxon>Ecdysozoa</taxon>
        <taxon>Arthropoda</taxon>
        <taxon>Chelicerata</taxon>
        <taxon>Arachnida</taxon>
        <taxon>Araneae</taxon>
        <taxon>Araneomorphae</taxon>
        <taxon>Entelegynae</taxon>
        <taxon>Araneoidea</taxon>
        <taxon>Araneidae</taxon>
        <taxon>Araneus</taxon>
    </lineage>
</organism>
<dbReference type="Proteomes" id="UP000499080">
    <property type="component" value="Unassembled WGS sequence"/>
</dbReference>
<evidence type="ECO:0000313" key="2">
    <source>
        <dbReference type="Proteomes" id="UP000499080"/>
    </source>
</evidence>
<name>A0A4Y2W0T8_ARAVE</name>